<evidence type="ECO:0000313" key="1">
    <source>
        <dbReference type="EMBL" id="AGF48185.1"/>
    </source>
</evidence>
<dbReference type="PATRIC" id="fig|1208920.3.peg.158"/>
<evidence type="ECO:0008006" key="3">
    <source>
        <dbReference type="Google" id="ProtNLM"/>
    </source>
</evidence>
<dbReference type="EMBL" id="CP003805">
    <property type="protein sequence ID" value="AGF48185.1"/>
    <property type="molecule type" value="Genomic_DNA"/>
</dbReference>
<sequence length="154" mass="17516">MNMTVKVFDLKCNYGHFFEGWFSSHDEFELQNSKKIIECPFCSSNEITKLISAPYVTKSSRLEISNKAKIDNSSDKVNIVDIQSNLIKEMIKILKKAENVGSNFAEIARKIHYGEEKKRSIKGIVTSEEQKSLQEDGIEILSIPKSLKDPSSMH</sequence>
<dbReference type="PIRSF" id="PIRSF032131">
    <property type="entry name" value="UCP032131"/>
    <property type="match status" value="1"/>
</dbReference>
<dbReference type="KEGG" id="kon:CONE_0385"/>
<dbReference type="Proteomes" id="UP000011541">
    <property type="component" value="Chromosome"/>
</dbReference>
<keyword evidence="2" id="KW-1185">Reference proteome</keyword>
<name>M1M848_9PROT</name>
<dbReference type="eggNOG" id="COG5319">
    <property type="taxonomic scope" value="Bacteria"/>
</dbReference>
<accession>M1M848</accession>
<dbReference type="InterPro" id="IPR009562">
    <property type="entry name" value="DUF1178"/>
</dbReference>
<reference evidence="1 2" key="1">
    <citation type="journal article" date="2013" name="Genome Biol. Evol.">
        <title>Genome evolution and phylogenomic analysis of candidatus kinetoplastibacterium, the betaproteobacterial endosymbionts of strigomonas and angomonas.</title>
        <authorList>
            <person name="Alves J.M."/>
            <person name="Serrano M.G."/>
            <person name="Maia da Silva F."/>
            <person name="Voegtly L.J."/>
            <person name="Matveyev A.V."/>
            <person name="Teixeira M.M."/>
            <person name="Camargo E.P."/>
            <person name="Buck G.A."/>
        </authorList>
    </citation>
    <scope>NUCLEOTIDE SEQUENCE [LARGE SCALE GENOMIC DNA]</scope>
    <source>
        <strain evidence="1 2">TCC290E</strain>
    </source>
</reference>
<dbReference type="RefSeq" id="WP_015396873.1">
    <property type="nucleotide sequence ID" value="NC_020299.1"/>
</dbReference>
<dbReference type="AlphaFoldDB" id="M1M848"/>
<organism evidence="1 2">
    <name type="scientific">Candidatus Kinetoplastidibacterium stringomonadis TCC290E</name>
    <dbReference type="NCBI Taxonomy" id="1208920"/>
    <lineage>
        <taxon>Bacteria</taxon>
        <taxon>Pseudomonadati</taxon>
        <taxon>Pseudomonadota</taxon>
        <taxon>Betaproteobacteria</taxon>
        <taxon>Candidatus Kinetoplastidibacterium</taxon>
    </lineage>
</organism>
<dbReference type="STRING" id="1208920.CONE_0385"/>
<evidence type="ECO:0000313" key="2">
    <source>
        <dbReference type="Proteomes" id="UP000011541"/>
    </source>
</evidence>
<protein>
    <recommendedName>
        <fullName evidence="3">DUF1178 family protein</fullName>
    </recommendedName>
</protein>
<dbReference type="HOGENOM" id="CLU_112041_1_0_4"/>
<dbReference type="Pfam" id="PF06676">
    <property type="entry name" value="DUF1178"/>
    <property type="match status" value="1"/>
</dbReference>
<proteinExistence type="predicted"/>
<gene>
    <name evidence="1" type="ORF">CONE_0385</name>
</gene>